<organism evidence="3">
    <name type="scientific">Magallana gigas</name>
    <name type="common">Pacific oyster</name>
    <name type="synonym">Crassostrea gigas</name>
    <dbReference type="NCBI Taxonomy" id="29159"/>
    <lineage>
        <taxon>Eukaryota</taxon>
        <taxon>Metazoa</taxon>
        <taxon>Spiralia</taxon>
        <taxon>Lophotrochozoa</taxon>
        <taxon>Mollusca</taxon>
        <taxon>Bivalvia</taxon>
        <taxon>Autobranchia</taxon>
        <taxon>Pteriomorphia</taxon>
        <taxon>Ostreida</taxon>
        <taxon>Ostreoidea</taxon>
        <taxon>Ostreidae</taxon>
        <taxon>Magallana</taxon>
    </lineage>
</organism>
<dbReference type="AlphaFoldDB" id="K1R6F3"/>
<dbReference type="InterPro" id="IPR036179">
    <property type="entry name" value="Ig-like_dom_sf"/>
</dbReference>
<dbReference type="InterPro" id="IPR002110">
    <property type="entry name" value="Ankyrin_rpt"/>
</dbReference>
<dbReference type="GO" id="GO:0070531">
    <property type="term" value="C:BRCA1-A complex"/>
    <property type="evidence" value="ECO:0007669"/>
    <property type="project" value="TreeGrafter"/>
</dbReference>
<dbReference type="InterPro" id="IPR013783">
    <property type="entry name" value="Ig-like_fold"/>
</dbReference>
<dbReference type="InterPro" id="IPR036770">
    <property type="entry name" value="Ankyrin_rpt-contain_sf"/>
</dbReference>
<dbReference type="InParanoid" id="K1R6F3"/>
<evidence type="ECO:0000313" key="3">
    <source>
        <dbReference type="EMBL" id="EKC39084.1"/>
    </source>
</evidence>
<dbReference type="SUPFAM" id="SSF48726">
    <property type="entry name" value="Immunoglobulin"/>
    <property type="match status" value="1"/>
</dbReference>
<evidence type="ECO:0000256" key="1">
    <source>
        <dbReference type="ARBA" id="ARBA00022737"/>
    </source>
</evidence>
<keyword evidence="2" id="KW-0040">ANK repeat</keyword>
<dbReference type="Gene3D" id="2.60.40.10">
    <property type="entry name" value="Immunoglobulins"/>
    <property type="match status" value="1"/>
</dbReference>
<dbReference type="Pfam" id="PF12796">
    <property type="entry name" value="Ank_2"/>
    <property type="match status" value="2"/>
</dbReference>
<sequence>MIIKAGADVNLGDGNDTPLTAACDNGDLTILEELIKAEADVNLKSGCKTPLIIACRKKNLYLVQMIIKAGADVNLGDGNDTPLTAACHGGDLKVVEELIKAGADVNLKSGVEIPLFIACRKKNLYLVQMILKAGADVNLGDGNDTPLTAACHDGDLKVVEELIKAGADVNLKSGVEIPLIIACRRVDGTNGYSDLNWNHKHAAALIFAKMATTAELINYNSWLLTINYNVVDIHPGQYGAIEIFSEDPHCAYFVSPFAMHFCLECPIFKRELVVNNVTFEDDGVYEIQVRINDGWCIGNNVTLDTIGDLDDPCNSSKECDLLKNLVCSSLSQTCVCNNDSYHRNRACYLSVPKVTFPSSEFTVPLLSKLEITATVHNISNIPLTTAIKWQKNMENINITDSRFIGSTEDLAAPKLVIDKVDLINDHGQFYRCVATNSEGSWTASAKIIVHEGYDLREYLYIDTDTCKGTLRWNHSPNDQDLRIEHFILRRSVQNNRWVYEDTTVEIDGHQQQTFGSIPKIYWTKQLTPGARYNVTITAVSYGHLSSRDFRYGIKESKPYVDWIETDTGDKEGYSYLSFGQRDNLLRGDDKTSAALKSPITIYAGDGLEGGFNFVRVSFLIETTMNNDQNTTPPSVRWTLKQQNVSTVWQRTRKKPTAVVLAVTTSVIGFGLIECGPDARGAAGTTSFTVVLVGWKR</sequence>
<accession>K1R6F3</accession>
<dbReference type="SUPFAM" id="SSF48403">
    <property type="entry name" value="Ankyrin repeat"/>
    <property type="match status" value="1"/>
</dbReference>
<protein>
    <submittedName>
        <fullName evidence="3">Ankyrin repeat domain-containing protein 17</fullName>
    </submittedName>
</protein>
<dbReference type="InterPro" id="IPR007110">
    <property type="entry name" value="Ig-like_dom"/>
</dbReference>
<keyword evidence="1" id="KW-0677">Repeat</keyword>
<dbReference type="SMART" id="SM00248">
    <property type="entry name" value="ANK"/>
    <property type="match status" value="5"/>
</dbReference>
<dbReference type="GO" id="GO:0031436">
    <property type="term" value="C:BRCA1-BARD1 complex"/>
    <property type="evidence" value="ECO:0007669"/>
    <property type="project" value="TreeGrafter"/>
</dbReference>
<proteinExistence type="predicted"/>
<evidence type="ECO:0000256" key="2">
    <source>
        <dbReference type="ARBA" id="ARBA00023043"/>
    </source>
</evidence>
<dbReference type="GO" id="GO:0085020">
    <property type="term" value="P:protein K6-linked ubiquitination"/>
    <property type="evidence" value="ECO:0007669"/>
    <property type="project" value="TreeGrafter"/>
</dbReference>
<dbReference type="HOGENOM" id="CLU_396005_0_0_1"/>
<name>K1R6F3_MAGGI</name>
<dbReference type="PROSITE" id="PS50088">
    <property type="entry name" value="ANK_REPEAT"/>
    <property type="match status" value="5"/>
</dbReference>
<dbReference type="Pfam" id="PF00023">
    <property type="entry name" value="Ank"/>
    <property type="match status" value="1"/>
</dbReference>
<dbReference type="EMBL" id="JH818576">
    <property type="protein sequence ID" value="EKC39084.1"/>
    <property type="molecule type" value="Genomic_DNA"/>
</dbReference>
<dbReference type="PANTHER" id="PTHR24171">
    <property type="entry name" value="ANKYRIN REPEAT DOMAIN-CONTAINING PROTEIN 39-RELATED"/>
    <property type="match status" value="1"/>
</dbReference>
<dbReference type="PROSITE" id="PS50297">
    <property type="entry name" value="ANK_REP_REGION"/>
    <property type="match status" value="4"/>
</dbReference>
<dbReference type="Gene3D" id="1.25.40.20">
    <property type="entry name" value="Ankyrin repeat-containing domain"/>
    <property type="match status" value="2"/>
</dbReference>
<reference evidence="3" key="1">
    <citation type="journal article" date="2012" name="Nature">
        <title>The oyster genome reveals stress adaptation and complexity of shell formation.</title>
        <authorList>
            <person name="Zhang G."/>
            <person name="Fang X."/>
            <person name="Guo X."/>
            <person name="Li L."/>
            <person name="Luo R."/>
            <person name="Xu F."/>
            <person name="Yang P."/>
            <person name="Zhang L."/>
            <person name="Wang X."/>
            <person name="Qi H."/>
            <person name="Xiong Z."/>
            <person name="Que H."/>
            <person name="Xie Y."/>
            <person name="Holland P.W."/>
            <person name="Paps J."/>
            <person name="Zhu Y."/>
            <person name="Wu F."/>
            <person name="Chen Y."/>
            <person name="Wang J."/>
            <person name="Peng C."/>
            <person name="Meng J."/>
            <person name="Yang L."/>
            <person name="Liu J."/>
            <person name="Wen B."/>
            <person name="Zhang N."/>
            <person name="Huang Z."/>
            <person name="Zhu Q."/>
            <person name="Feng Y."/>
            <person name="Mount A."/>
            <person name="Hedgecock D."/>
            <person name="Xu Z."/>
            <person name="Liu Y."/>
            <person name="Domazet-Loso T."/>
            <person name="Du Y."/>
            <person name="Sun X."/>
            <person name="Zhang S."/>
            <person name="Liu B."/>
            <person name="Cheng P."/>
            <person name="Jiang X."/>
            <person name="Li J."/>
            <person name="Fan D."/>
            <person name="Wang W."/>
            <person name="Fu W."/>
            <person name="Wang T."/>
            <person name="Wang B."/>
            <person name="Zhang J."/>
            <person name="Peng Z."/>
            <person name="Li Y."/>
            <person name="Li N."/>
            <person name="Wang J."/>
            <person name="Chen M."/>
            <person name="He Y."/>
            <person name="Tan F."/>
            <person name="Song X."/>
            <person name="Zheng Q."/>
            <person name="Huang R."/>
            <person name="Yang H."/>
            <person name="Du X."/>
            <person name="Chen L."/>
            <person name="Yang M."/>
            <person name="Gaffney P.M."/>
            <person name="Wang S."/>
            <person name="Luo L."/>
            <person name="She Z."/>
            <person name="Ming Y."/>
            <person name="Huang W."/>
            <person name="Zhang S."/>
            <person name="Huang B."/>
            <person name="Zhang Y."/>
            <person name="Qu T."/>
            <person name="Ni P."/>
            <person name="Miao G."/>
            <person name="Wang J."/>
            <person name="Wang Q."/>
            <person name="Steinberg C.E."/>
            <person name="Wang H."/>
            <person name="Li N."/>
            <person name="Qian L."/>
            <person name="Zhang G."/>
            <person name="Li Y."/>
            <person name="Yang H."/>
            <person name="Liu X."/>
            <person name="Wang J."/>
            <person name="Yin Y."/>
            <person name="Wang J."/>
        </authorList>
    </citation>
    <scope>NUCLEOTIDE SEQUENCE [LARGE SCALE GENOMIC DNA]</scope>
    <source>
        <strain evidence="3">05x7-T-G4-1.051#20</strain>
    </source>
</reference>
<dbReference type="PANTHER" id="PTHR24171:SF8">
    <property type="entry name" value="BRCA1-ASSOCIATED RING DOMAIN PROTEIN 1"/>
    <property type="match status" value="1"/>
</dbReference>
<dbReference type="GO" id="GO:0004842">
    <property type="term" value="F:ubiquitin-protein transferase activity"/>
    <property type="evidence" value="ECO:0007669"/>
    <property type="project" value="TreeGrafter"/>
</dbReference>
<dbReference type="PROSITE" id="PS50835">
    <property type="entry name" value="IG_LIKE"/>
    <property type="match status" value="1"/>
</dbReference>
<gene>
    <name evidence="3" type="ORF">CGI_10020660</name>
</gene>